<evidence type="ECO:0000313" key="4">
    <source>
        <dbReference type="EMBL" id="CAE4598775.1"/>
    </source>
</evidence>
<feature type="region of interest" description="Disordered" evidence="2">
    <location>
        <begin position="193"/>
        <end position="225"/>
    </location>
</feature>
<dbReference type="PANTHER" id="PTHR36417">
    <property type="entry name" value="SELENOPROTEIN DOMAIN PROTEIN (AFU_ORTHOLOGUE AFUA_1G05220)"/>
    <property type="match status" value="1"/>
</dbReference>
<dbReference type="NCBIfam" id="TIGR02174">
    <property type="entry name" value="CXXU_selWTH"/>
    <property type="match status" value="2"/>
</dbReference>
<keyword evidence="3" id="KW-0732">Signal</keyword>
<dbReference type="AlphaFoldDB" id="A0A7S4VA47"/>
<gene>
    <name evidence="4" type="ORF">DBRI00130_LOCUS10469</name>
</gene>
<feature type="compositionally biased region" description="Low complexity" evidence="2">
    <location>
        <begin position="205"/>
        <end position="215"/>
    </location>
</feature>
<dbReference type="Gene3D" id="3.40.30.10">
    <property type="entry name" value="Glutaredoxin"/>
    <property type="match status" value="2"/>
</dbReference>
<dbReference type="Pfam" id="PF10262">
    <property type="entry name" value="Rdx"/>
    <property type="match status" value="2"/>
</dbReference>
<sequence length="352" mass="39151">MTCQTASPATSVATSATNRCLLLLTFSLFPLSFCFQRTSFVPNPPYCQTPQHHQHNVKSAGKPSFLLPTAPSLNIVSTDGKVKCPPLIVSALLMSSDTGGDTPAAPEIKAAVSIEYCTGCRWMTRAAWMAQELLTTFQDELDEVCLVPSREGTGKFAVTLNGDALWDRKSEGRFPEMKELKRIVRDVVSPDRDLGHSDIQKGEGVDSVDTSSSLTSEDKPELSSSVKALRTTPHISITYCTGCRWMLRAAWMAQELFMTFDDEINSISLLPSRPPQPGGLFTVMLDEDVLWDRKKEGRFPEPKEIKQKIRDFLCPSRDLGHSDVKKEEENNSNEEEMDDDEAAEMRKFFGVS</sequence>
<feature type="compositionally biased region" description="Basic and acidic residues" evidence="2">
    <location>
        <begin position="318"/>
        <end position="329"/>
    </location>
</feature>
<dbReference type="PANTHER" id="PTHR36417:SF2">
    <property type="entry name" value="SELENOPROTEIN DOMAIN PROTEIN (AFU_ORTHOLOGUE AFUA_1G05220)"/>
    <property type="match status" value="1"/>
</dbReference>
<accession>A0A7S4VA47</accession>
<keyword evidence="1" id="KW-0676">Redox-active center</keyword>
<evidence type="ECO:0000256" key="3">
    <source>
        <dbReference type="SAM" id="SignalP"/>
    </source>
</evidence>
<dbReference type="SUPFAM" id="SSF52833">
    <property type="entry name" value="Thioredoxin-like"/>
    <property type="match status" value="2"/>
</dbReference>
<feature type="compositionally biased region" description="Basic and acidic residues" evidence="2">
    <location>
        <begin position="343"/>
        <end position="352"/>
    </location>
</feature>
<dbReference type="InterPro" id="IPR036249">
    <property type="entry name" value="Thioredoxin-like_sf"/>
</dbReference>
<feature type="signal peptide" evidence="3">
    <location>
        <begin position="1"/>
        <end position="34"/>
    </location>
</feature>
<feature type="region of interest" description="Disordered" evidence="2">
    <location>
        <begin position="316"/>
        <end position="352"/>
    </location>
</feature>
<feature type="compositionally biased region" description="Acidic residues" evidence="2">
    <location>
        <begin position="330"/>
        <end position="342"/>
    </location>
</feature>
<evidence type="ECO:0008006" key="5">
    <source>
        <dbReference type="Google" id="ProtNLM"/>
    </source>
</evidence>
<dbReference type="InterPro" id="IPR011893">
    <property type="entry name" value="Selenoprotein_Rdx-typ"/>
</dbReference>
<organism evidence="4">
    <name type="scientific">Ditylum brightwellii</name>
    <dbReference type="NCBI Taxonomy" id="49249"/>
    <lineage>
        <taxon>Eukaryota</taxon>
        <taxon>Sar</taxon>
        <taxon>Stramenopiles</taxon>
        <taxon>Ochrophyta</taxon>
        <taxon>Bacillariophyta</taxon>
        <taxon>Mediophyceae</taxon>
        <taxon>Lithodesmiophycidae</taxon>
        <taxon>Lithodesmiales</taxon>
        <taxon>Lithodesmiaceae</taxon>
        <taxon>Ditylum</taxon>
    </lineage>
</organism>
<evidence type="ECO:0000256" key="2">
    <source>
        <dbReference type="SAM" id="MobiDB-lite"/>
    </source>
</evidence>
<reference evidence="4" key="1">
    <citation type="submission" date="2021-01" db="EMBL/GenBank/DDBJ databases">
        <authorList>
            <person name="Corre E."/>
            <person name="Pelletier E."/>
            <person name="Niang G."/>
            <person name="Scheremetjew M."/>
            <person name="Finn R."/>
            <person name="Kale V."/>
            <person name="Holt S."/>
            <person name="Cochrane G."/>
            <person name="Meng A."/>
            <person name="Brown T."/>
            <person name="Cohen L."/>
        </authorList>
    </citation>
    <scope>NUCLEOTIDE SEQUENCE</scope>
    <source>
        <strain evidence="4">GSO104</strain>
    </source>
</reference>
<proteinExistence type="predicted"/>
<feature type="chain" id="PRO_5030991205" description="Selenoprotein W" evidence="3">
    <location>
        <begin position="35"/>
        <end position="352"/>
    </location>
</feature>
<feature type="compositionally biased region" description="Basic and acidic residues" evidence="2">
    <location>
        <begin position="193"/>
        <end position="204"/>
    </location>
</feature>
<dbReference type="EMBL" id="HBNS01012973">
    <property type="protein sequence ID" value="CAE4598775.1"/>
    <property type="molecule type" value="Transcribed_RNA"/>
</dbReference>
<name>A0A7S4VA47_9STRA</name>
<protein>
    <recommendedName>
        <fullName evidence="5">Selenoprotein W</fullName>
    </recommendedName>
</protein>
<evidence type="ECO:0000256" key="1">
    <source>
        <dbReference type="ARBA" id="ARBA00023284"/>
    </source>
</evidence>